<accession>C0Q9T6</accession>
<dbReference type="AlphaFoldDB" id="C0Q9T6"/>
<evidence type="ECO:0000259" key="4">
    <source>
        <dbReference type="PROSITE" id="PS51833"/>
    </source>
</evidence>
<dbReference type="InterPro" id="IPR005659">
    <property type="entry name" value="Chemorcpt_Glu_NH3ase_CheD"/>
</dbReference>
<evidence type="ECO:0000256" key="2">
    <source>
        <dbReference type="ARBA" id="ARBA00022801"/>
    </source>
</evidence>
<dbReference type="eggNOG" id="COG1871">
    <property type="taxonomic scope" value="Bacteria"/>
</dbReference>
<dbReference type="CDD" id="cd16352">
    <property type="entry name" value="CheD"/>
    <property type="match status" value="1"/>
</dbReference>
<dbReference type="OrthoDB" id="9803649at2"/>
<sequence>MVWLRREHIPAGSFRVEKKGQILLQAFLGTCVGVALYDKVTKIGGLIHILLPEPPSTMPPEYPEKYASTGLPLLLEELFALGVDPCNLTATIAGGALVAPLSELDIHLDIGGRSTDIAIDILNRSGIKIVKSETGGFFTCTLELNMATGQFAIKPVALETPVNEHTVSLPPLSEQDITKTIKNLKPIPQTALKILRMIQDDHHNMKEITRELGKDQVLGARVLKITNSAMFFGRIKIESIQDAVLLLGESLLLKMIITAVLKDYFNQVGDSGYSLCRGGLFFHAVGCAMVAEKIAELTGREPPNTAYTAGLLHDIGKVVLDQQIAAVYPLFFRGIHHDGTSAVILEQKILGTTHCITGALLARQWNFSPALIEAISFHHTPEQATDHRNLVGIVHLSDLLMSRFNVGLELERMEPTSLLPTIDHLGLTLSDLPGIIDSIFPASFDKKGQLSFKTRTLT</sequence>
<dbReference type="NCBIfam" id="TIGR00277">
    <property type="entry name" value="HDIG"/>
    <property type="match status" value="1"/>
</dbReference>
<comment type="function">
    <text evidence="3">Probably deamidates glutamine residues to glutamate on methyl-accepting chemotaxis receptors (MCPs), playing an important role in chemotaxis.</text>
</comment>
<dbReference type="InterPro" id="IPR038592">
    <property type="entry name" value="CheD-like_sf"/>
</dbReference>
<name>C0Q9T6_DESAH</name>
<dbReference type="GO" id="GO:0006935">
    <property type="term" value="P:chemotaxis"/>
    <property type="evidence" value="ECO:0007669"/>
    <property type="project" value="UniProtKB-UniRule"/>
</dbReference>
<gene>
    <name evidence="5" type="primary">cheD3</name>
    <name evidence="3" type="synonym">cheD</name>
    <name evidence="5" type="ordered locus">HRM2_35890</name>
</gene>
<evidence type="ECO:0000313" key="5">
    <source>
        <dbReference type="EMBL" id="ACN16654.1"/>
    </source>
</evidence>
<dbReference type="SUPFAM" id="SSF109604">
    <property type="entry name" value="HD-domain/PDEase-like"/>
    <property type="match status" value="1"/>
</dbReference>
<dbReference type="KEGG" id="dat:HRM2_35890"/>
<feature type="domain" description="HDOD" evidence="4">
    <location>
        <begin position="184"/>
        <end position="381"/>
    </location>
</feature>
<dbReference type="eggNOG" id="COG1639">
    <property type="taxonomic scope" value="Bacteria"/>
</dbReference>
<dbReference type="InterPro" id="IPR013976">
    <property type="entry name" value="HDOD"/>
</dbReference>
<dbReference type="STRING" id="177437.HRM2_35890"/>
<evidence type="ECO:0000313" key="6">
    <source>
        <dbReference type="Proteomes" id="UP000000442"/>
    </source>
</evidence>
<dbReference type="InterPro" id="IPR011324">
    <property type="entry name" value="Cytotoxic_necrot_fac-like_cat"/>
</dbReference>
<dbReference type="EC" id="3.5.1.44" evidence="3"/>
<dbReference type="HOGENOM" id="CLU_620689_0_0_7"/>
<reference evidence="5 6" key="1">
    <citation type="journal article" date="2009" name="Environ. Microbiol.">
        <title>Genome sequence of Desulfobacterium autotrophicum HRM2, a marine sulfate reducer oxidizing organic carbon completely to carbon dioxide.</title>
        <authorList>
            <person name="Strittmatter A.W."/>
            <person name="Liesegang H."/>
            <person name="Rabus R."/>
            <person name="Decker I."/>
            <person name="Amann J."/>
            <person name="Andres S."/>
            <person name="Henne A."/>
            <person name="Fricke W.F."/>
            <person name="Martinez-Arias R."/>
            <person name="Bartels D."/>
            <person name="Goesmann A."/>
            <person name="Krause L."/>
            <person name="Puehler A."/>
            <person name="Klenk H.P."/>
            <person name="Richter M."/>
            <person name="Schuler M."/>
            <person name="Gloeckner F.O."/>
            <person name="Meyerdierks A."/>
            <person name="Gottschalk G."/>
            <person name="Amann R."/>
        </authorList>
    </citation>
    <scope>NUCLEOTIDE SEQUENCE [LARGE SCALE GENOMIC DNA]</scope>
    <source>
        <strain evidence="6">ATCC 43914 / DSM 3382 / HRM2</strain>
    </source>
</reference>
<dbReference type="PROSITE" id="PS51833">
    <property type="entry name" value="HDOD"/>
    <property type="match status" value="1"/>
</dbReference>
<dbReference type="InterPro" id="IPR003607">
    <property type="entry name" value="HD/PDEase_dom"/>
</dbReference>
<dbReference type="EMBL" id="CP001087">
    <property type="protein sequence ID" value="ACN16654.1"/>
    <property type="molecule type" value="Genomic_DNA"/>
</dbReference>
<dbReference type="Pfam" id="PF08668">
    <property type="entry name" value="HDOD"/>
    <property type="match status" value="1"/>
</dbReference>
<dbReference type="PANTHER" id="PTHR33525:SF3">
    <property type="entry name" value="RIBONUCLEASE Y"/>
    <property type="match status" value="1"/>
</dbReference>
<dbReference type="Proteomes" id="UP000000442">
    <property type="component" value="Chromosome"/>
</dbReference>
<evidence type="ECO:0000256" key="1">
    <source>
        <dbReference type="ARBA" id="ARBA00022500"/>
    </source>
</evidence>
<dbReference type="SMART" id="SM00471">
    <property type="entry name" value="HDc"/>
    <property type="match status" value="1"/>
</dbReference>
<dbReference type="InterPro" id="IPR006675">
    <property type="entry name" value="HDIG_dom"/>
</dbReference>
<dbReference type="CDD" id="cd00077">
    <property type="entry name" value="HDc"/>
    <property type="match status" value="1"/>
</dbReference>
<comment type="similarity">
    <text evidence="3">Belongs to the CheD family.</text>
</comment>
<dbReference type="GO" id="GO:0050568">
    <property type="term" value="F:protein-glutamine glutaminase activity"/>
    <property type="evidence" value="ECO:0007669"/>
    <property type="project" value="UniProtKB-UniRule"/>
</dbReference>
<dbReference type="RefSeq" id="WP_015905404.1">
    <property type="nucleotide sequence ID" value="NC_012108.1"/>
</dbReference>
<dbReference type="Gene3D" id="1.10.3210.10">
    <property type="entry name" value="Hypothetical protein af1432"/>
    <property type="match status" value="1"/>
</dbReference>
<keyword evidence="2 3" id="KW-0378">Hydrolase</keyword>
<dbReference type="Gene3D" id="3.30.1330.200">
    <property type="match status" value="1"/>
</dbReference>
<protein>
    <recommendedName>
        <fullName evidence="3">Probable chemoreceptor glutamine deamidase CheD</fullName>
        <ecNumber evidence="3">3.5.1.44</ecNumber>
    </recommendedName>
</protein>
<dbReference type="SUPFAM" id="SSF64438">
    <property type="entry name" value="CNF1/YfiH-like putative cysteine hydrolases"/>
    <property type="match status" value="1"/>
</dbReference>
<comment type="catalytic activity">
    <reaction evidence="3">
        <text>L-glutaminyl-[protein] + H2O = L-glutamyl-[protein] + NH4(+)</text>
        <dbReference type="Rhea" id="RHEA:16441"/>
        <dbReference type="Rhea" id="RHEA-COMP:10207"/>
        <dbReference type="Rhea" id="RHEA-COMP:10208"/>
        <dbReference type="ChEBI" id="CHEBI:15377"/>
        <dbReference type="ChEBI" id="CHEBI:28938"/>
        <dbReference type="ChEBI" id="CHEBI:29973"/>
        <dbReference type="ChEBI" id="CHEBI:30011"/>
        <dbReference type="EC" id="3.5.1.44"/>
    </reaction>
</comment>
<dbReference type="HAMAP" id="MF_01440">
    <property type="entry name" value="CheD"/>
    <property type="match status" value="1"/>
</dbReference>
<proteinExistence type="inferred from homology"/>
<evidence type="ECO:0000256" key="3">
    <source>
        <dbReference type="HAMAP-Rule" id="MF_01440"/>
    </source>
</evidence>
<keyword evidence="6" id="KW-1185">Reference proteome</keyword>
<dbReference type="PANTHER" id="PTHR33525">
    <property type="match status" value="1"/>
</dbReference>
<dbReference type="Pfam" id="PF03975">
    <property type="entry name" value="CheD"/>
    <property type="match status" value="1"/>
</dbReference>
<organism evidence="5 6">
    <name type="scientific">Desulforapulum autotrophicum (strain ATCC 43914 / DSM 3382 / VKM B-1955 / HRM2)</name>
    <name type="common">Desulfobacterium autotrophicum</name>
    <dbReference type="NCBI Taxonomy" id="177437"/>
    <lineage>
        <taxon>Bacteria</taxon>
        <taxon>Pseudomonadati</taxon>
        <taxon>Thermodesulfobacteriota</taxon>
        <taxon>Desulfobacteria</taxon>
        <taxon>Desulfobacterales</taxon>
        <taxon>Desulfobacteraceae</taxon>
        <taxon>Desulforapulum</taxon>
    </lineage>
</organism>
<dbReference type="InterPro" id="IPR052340">
    <property type="entry name" value="RNase_Y/CdgJ"/>
</dbReference>
<keyword evidence="1 3" id="KW-0145">Chemotaxis</keyword>